<organism evidence="8 9">
    <name type="scientific">Phreatobacter oligotrophus</name>
    <dbReference type="NCBI Taxonomy" id="1122261"/>
    <lineage>
        <taxon>Bacteria</taxon>
        <taxon>Pseudomonadati</taxon>
        <taxon>Pseudomonadota</taxon>
        <taxon>Alphaproteobacteria</taxon>
        <taxon>Hyphomicrobiales</taxon>
        <taxon>Phreatobacteraceae</taxon>
        <taxon>Phreatobacter</taxon>
    </lineage>
</organism>
<dbReference type="SMART" id="SM00283">
    <property type="entry name" value="MA"/>
    <property type="match status" value="1"/>
</dbReference>
<dbReference type="EMBL" id="PZZL01000006">
    <property type="protein sequence ID" value="PTM53596.1"/>
    <property type="molecule type" value="Genomic_DNA"/>
</dbReference>
<name>A0A2T4Z1H8_9HYPH</name>
<dbReference type="Gene3D" id="6.10.340.10">
    <property type="match status" value="1"/>
</dbReference>
<keyword evidence="5" id="KW-0472">Membrane</keyword>
<dbReference type="InterPro" id="IPR004089">
    <property type="entry name" value="MCPsignal_dom"/>
</dbReference>
<dbReference type="Gene3D" id="1.10.287.950">
    <property type="entry name" value="Methyl-accepting chemotaxis protein"/>
    <property type="match status" value="1"/>
</dbReference>
<proteinExistence type="inferred from homology"/>
<evidence type="ECO:0000256" key="1">
    <source>
        <dbReference type="ARBA" id="ARBA00023224"/>
    </source>
</evidence>
<dbReference type="PANTHER" id="PTHR32089">
    <property type="entry name" value="METHYL-ACCEPTING CHEMOTAXIS PROTEIN MCPB"/>
    <property type="match status" value="1"/>
</dbReference>
<evidence type="ECO:0000313" key="8">
    <source>
        <dbReference type="EMBL" id="PTM53596.1"/>
    </source>
</evidence>
<dbReference type="GO" id="GO:0016020">
    <property type="term" value="C:membrane"/>
    <property type="evidence" value="ECO:0007669"/>
    <property type="project" value="InterPro"/>
</dbReference>
<evidence type="ECO:0000259" key="7">
    <source>
        <dbReference type="PROSITE" id="PS50885"/>
    </source>
</evidence>
<evidence type="ECO:0000256" key="2">
    <source>
        <dbReference type="ARBA" id="ARBA00029447"/>
    </source>
</evidence>
<dbReference type="RefSeq" id="WP_108178365.1">
    <property type="nucleotide sequence ID" value="NZ_PZZL01000006.1"/>
</dbReference>
<dbReference type="PANTHER" id="PTHR32089:SF112">
    <property type="entry name" value="LYSOZYME-LIKE PROTEIN-RELATED"/>
    <property type="match status" value="1"/>
</dbReference>
<comment type="caution">
    <text evidence="8">The sequence shown here is derived from an EMBL/GenBank/DDBJ whole genome shotgun (WGS) entry which is preliminary data.</text>
</comment>
<dbReference type="GO" id="GO:0007165">
    <property type="term" value="P:signal transduction"/>
    <property type="evidence" value="ECO:0007669"/>
    <property type="project" value="UniProtKB-KW"/>
</dbReference>
<keyword evidence="9" id="KW-1185">Reference proteome</keyword>
<dbReference type="CDD" id="cd06225">
    <property type="entry name" value="HAMP"/>
    <property type="match status" value="1"/>
</dbReference>
<dbReference type="GO" id="GO:0006935">
    <property type="term" value="P:chemotaxis"/>
    <property type="evidence" value="ECO:0007669"/>
    <property type="project" value="InterPro"/>
</dbReference>
<feature type="transmembrane region" description="Helical" evidence="5">
    <location>
        <begin position="199"/>
        <end position="220"/>
    </location>
</feature>
<protein>
    <submittedName>
        <fullName evidence="8">Methyl-accepting chemotaxis protein</fullName>
    </submittedName>
</protein>
<dbReference type="SMART" id="SM00304">
    <property type="entry name" value="HAMP"/>
    <property type="match status" value="1"/>
</dbReference>
<dbReference type="PROSITE" id="PS50111">
    <property type="entry name" value="CHEMOTAXIS_TRANSDUC_2"/>
    <property type="match status" value="1"/>
</dbReference>
<sequence>MNVLSNVKVLPKVLGLIGVLAAVSATITYVGSTSLRSLSDATDVMERSANQALFASRMNRLVALLNRNEYAIAADPRPESFNRAKQQIAAERSELAQLRQRLARELPAEYQGQLARVDETLKAYEAELEDTFVQAAKVRRFEVNADLENLHKSVESSRVVAEQLGAAVRSLSDALERNVVTVSAAATAEYKASAFLMQMVAGIGITLGLILGVLIGQFGIAGPIRKIVATLQQLATGNYNVTIEGEGRRDEVGDVARAAAIFRENGLEKLRLQEEQAAAEARAGEEKRRAMNELADQFDRAVGGIVGSVSSAATELEAAAQTLTSTAEETSIQSSAVASASEQMANNVQTVASATEEMSISAREIASQVSRSTEIAEKAVQEAADTASKMQELSTSTTSIGAIVNLIEAIAGQTNLLALNATIEAARAGEAGKGFAVVAAEVKQLAEQTSKATAQIGAQITQIQTASGAAASAIDAITETIRHMSSISTSIAAAMEEQTSATAEIARNVQQASAGTAEVSSNIEGVNQAASSTGAAASQVLGSAAELSRNAERLRGELQSFLANVRAA</sequence>
<evidence type="ECO:0000313" key="9">
    <source>
        <dbReference type="Proteomes" id="UP000241808"/>
    </source>
</evidence>
<dbReference type="OrthoDB" id="369026at2"/>
<keyword evidence="5" id="KW-0812">Transmembrane</keyword>
<feature type="domain" description="Methyl-accepting transducer" evidence="6">
    <location>
        <begin position="305"/>
        <end position="548"/>
    </location>
</feature>
<accession>A0A2T4Z1H8</accession>
<dbReference type="Pfam" id="PF00672">
    <property type="entry name" value="HAMP"/>
    <property type="match status" value="1"/>
</dbReference>
<evidence type="ECO:0000256" key="4">
    <source>
        <dbReference type="SAM" id="Coils"/>
    </source>
</evidence>
<gene>
    <name evidence="8" type="ORF">C8P69_106250</name>
</gene>
<feature type="coiled-coil region" evidence="4">
    <location>
        <begin position="81"/>
        <end position="134"/>
    </location>
</feature>
<keyword evidence="5" id="KW-1133">Transmembrane helix</keyword>
<reference evidence="8 9" key="1">
    <citation type="submission" date="2018-04" db="EMBL/GenBank/DDBJ databases">
        <title>Genomic Encyclopedia of Archaeal and Bacterial Type Strains, Phase II (KMG-II): from individual species to whole genera.</title>
        <authorList>
            <person name="Goeker M."/>
        </authorList>
    </citation>
    <scope>NUCLEOTIDE SEQUENCE [LARGE SCALE GENOMIC DNA]</scope>
    <source>
        <strain evidence="8 9">DSM 25521</strain>
    </source>
</reference>
<evidence type="ECO:0000256" key="3">
    <source>
        <dbReference type="PROSITE-ProRule" id="PRU00284"/>
    </source>
</evidence>
<feature type="domain" description="HAMP" evidence="7">
    <location>
        <begin position="218"/>
        <end position="271"/>
    </location>
</feature>
<dbReference type="PRINTS" id="PR00260">
    <property type="entry name" value="CHEMTRNSDUCR"/>
</dbReference>
<dbReference type="SUPFAM" id="SSF158472">
    <property type="entry name" value="HAMP domain-like"/>
    <property type="match status" value="1"/>
</dbReference>
<keyword evidence="4" id="KW-0175">Coiled coil</keyword>
<dbReference type="SUPFAM" id="SSF58104">
    <property type="entry name" value="Methyl-accepting chemotaxis protein (MCP) signaling domain"/>
    <property type="match status" value="1"/>
</dbReference>
<dbReference type="AlphaFoldDB" id="A0A2T4Z1H8"/>
<dbReference type="Proteomes" id="UP000241808">
    <property type="component" value="Unassembled WGS sequence"/>
</dbReference>
<comment type="similarity">
    <text evidence="2">Belongs to the methyl-accepting chemotaxis (MCP) protein family.</text>
</comment>
<evidence type="ECO:0000259" key="6">
    <source>
        <dbReference type="PROSITE" id="PS50111"/>
    </source>
</evidence>
<dbReference type="GO" id="GO:0004888">
    <property type="term" value="F:transmembrane signaling receptor activity"/>
    <property type="evidence" value="ECO:0007669"/>
    <property type="project" value="InterPro"/>
</dbReference>
<dbReference type="InterPro" id="IPR004090">
    <property type="entry name" value="Chemotax_Me-accpt_rcpt"/>
</dbReference>
<keyword evidence="1 3" id="KW-0807">Transducer</keyword>
<dbReference type="Pfam" id="PF00015">
    <property type="entry name" value="MCPsignal"/>
    <property type="match status" value="1"/>
</dbReference>
<dbReference type="PROSITE" id="PS50885">
    <property type="entry name" value="HAMP"/>
    <property type="match status" value="1"/>
</dbReference>
<feature type="transmembrane region" description="Helical" evidence="5">
    <location>
        <begin position="12"/>
        <end position="30"/>
    </location>
</feature>
<dbReference type="InterPro" id="IPR003660">
    <property type="entry name" value="HAMP_dom"/>
</dbReference>
<evidence type="ECO:0000256" key="5">
    <source>
        <dbReference type="SAM" id="Phobius"/>
    </source>
</evidence>